<name>A0ABZ3EWS4_9FIRM</name>
<gene>
    <name evidence="2" type="ORF">V6984_02785</name>
</gene>
<feature type="transmembrane region" description="Helical" evidence="1">
    <location>
        <begin position="32"/>
        <end position="50"/>
    </location>
</feature>
<reference evidence="2 3" key="1">
    <citation type="submission" date="2024-02" db="EMBL/GenBank/DDBJ databases">
        <title>Bacterial strain from lacustrine sediment.</title>
        <authorList>
            <person name="Petit C."/>
            <person name="Fadhlaoui K."/>
        </authorList>
    </citation>
    <scope>NUCLEOTIDE SEQUENCE [LARGE SCALE GENOMIC DNA]</scope>
    <source>
        <strain evidence="2 3">IPX-CK</strain>
    </source>
</reference>
<dbReference type="RefSeq" id="WP_342758292.1">
    <property type="nucleotide sequence ID" value="NZ_CP146256.1"/>
</dbReference>
<feature type="transmembrane region" description="Helical" evidence="1">
    <location>
        <begin position="57"/>
        <end position="81"/>
    </location>
</feature>
<dbReference type="Proteomes" id="UP001451571">
    <property type="component" value="Chromosome"/>
</dbReference>
<evidence type="ECO:0000313" key="3">
    <source>
        <dbReference type="Proteomes" id="UP001451571"/>
    </source>
</evidence>
<dbReference type="EMBL" id="CP146256">
    <property type="protein sequence ID" value="XAH74708.1"/>
    <property type="molecule type" value="Genomic_DNA"/>
</dbReference>
<evidence type="ECO:0000256" key="1">
    <source>
        <dbReference type="SAM" id="Phobius"/>
    </source>
</evidence>
<evidence type="ECO:0008006" key="4">
    <source>
        <dbReference type="Google" id="ProtNLM"/>
    </source>
</evidence>
<keyword evidence="1" id="KW-0812">Transmembrane</keyword>
<protein>
    <recommendedName>
        <fullName evidence="4">ABC transmembrane type-1 domain-containing protein</fullName>
    </recommendedName>
</protein>
<evidence type="ECO:0000313" key="2">
    <source>
        <dbReference type="EMBL" id="XAH74708.1"/>
    </source>
</evidence>
<organism evidence="2 3">
    <name type="scientific">Kineothrix sedimenti</name>
    <dbReference type="NCBI Taxonomy" id="3123317"/>
    <lineage>
        <taxon>Bacteria</taxon>
        <taxon>Bacillati</taxon>
        <taxon>Bacillota</taxon>
        <taxon>Clostridia</taxon>
        <taxon>Lachnospirales</taxon>
        <taxon>Lachnospiraceae</taxon>
        <taxon>Kineothrix</taxon>
    </lineage>
</organism>
<keyword evidence="1" id="KW-1133">Transmembrane helix</keyword>
<keyword evidence="3" id="KW-1185">Reference proteome</keyword>
<sequence length="89" mass="9964">MRILKKVLLFPVRLVLMFINLLLDLFMRVESLVAGIGGLFLLACLIYSLINLIWIHVGILFGIIVVGVVFVLLTAEIKVAIEILLEKMA</sequence>
<feature type="transmembrane region" description="Helical" evidence="1">
    <location>
        <begin position="7"/>
        <end position="26"/>
    </location>
</feature>
<accession>A0ABZ3EWS4</accession>
<keyword evidence="1" id="KW-0472">Membrane</keyword>
<proteinExistence type="predicted"/>